<gene>
    <name evidence="5" type="ORF">LZC94_07645</name>
</gene>
<dbReference type="GO" id="GO:0016787">
    <property type="term" value="F:hydrolase activity"/>
    <property type="evidence" value="ECO:0007669"/>
    <property type="project" value="UniProtKB-KW"/>
</dbReference>
<organism evidence="5 6">
    <name type="scientific">Pendulispora albinea</name>
    <dbReference type="NCBI Taxonomy" id="2741071"/>
    <lineage>
        <taxon>Bacteria</taxon>
        <taxon>Pseudomonadati</taxon>
        <taxon>Myxococcota</taxon>
        <taxon>Myxococcia</taxon>
        <taxon>Myxococcales</taxon>
        <taxon>Sorangiineae</taxon>
        <taxon>Pendulisporaceae</taxon>
        <taxon>Pendulispora</taxon>
    </lineage>
</organism>
<dbReference type="RefSeq" id="WP_394826771.1">
    <property type="nucleotide sequence ID" value="NZ_CP089984.1"/>
</dbReference>
<evidence type="ECO:0000313" key="6">
    <source>
        <dbReference type="Proteomes" id="UP001370348"/>
    </source>
</evidence>
<dbReference type="InterPro" id="IPR023198">
    <property type="entry name" value="PGP-like_dom2"/>
</dbReference>
<proteinExistence type="inferred from homology"/>
<name>A0ABZ2M5X8_9BACT</name>
<dbReference type="Gene3D" id="1.10.150.240">
    <property type="entry name" value="Putative phosphatase, domain 2"/>
    <property type="match status" value="1"/>
</dbReference>
<dbReference type="PANTHER" id="PTHR43434">
    <property type="entry name" value="PHOSPHOGLYCOLATE PHOSPHATASE"/>
    <property type="match status" value="1"/>
</dbReference>
<dbReference type="PANTHER" id="PTHR43434:SF1">
    <property type="entry name" value="PHOSPHOGLYCOLATE PHOSPHATASE"/>
    <property type="match status" value="1"/>
</dbReference>
<dbReference type="InterPro" id="IPR036412">
    <property type="entry name" value="HAD-like_sf"/>
</dbReference>
<evidence type="ECO:0000256" key="3">
    <source>
        <dbReference type="ARBA" id="ARBA00006171"/>
    </source>
</evidence>
<accession>A0ABZ2M5X8</accession>
<evidence type="ECO:0000256" key="1">
    <source>
        <dbReference type="ARBA" id="ARBA00000830"/>
    </source>
</evidence>
<dbReference type="SUPFAM" id="SSF56784">
    <property type="entry name" value="HAD-like"/>
    <property type="match status" value="1"/>
</dbReference>
<evidence type="ECO:0000256" key="2">
    <source>
        <dbReference type="ARBA" id="ARBA00004818"/>
    </source>
</evidence>
<evidence type="ECO:0000256" key="4">
    <source>
        <dbReference type="ARBA" id="ARBA00013078"/>
    </source>
</evidence>
<dbReference type="EMBL" id="CP089984">
    <property type="protein sequence ID" value="WXB17141.1"/>
    <property type="molecule type" value="Genomic_DNA"/>
</dbReference>
<sequence length="228" mass="25546">MSSSAAGSRFAHVIFDWNGTLLDDFPLALRSVNHVLAKHSRSPIDADRYREFFGFPIRGFYERIGFNFNVSSIAFEDVMRDYLGVFDPALRDCPLHDGVLDLLDHLDACAIPASILTASHQDTLDATLHHFGLAHRFVHRIGLPDSNAHSKLELARDLQRRLEEREGITCERILYVGDTTHDGEIARAMGWGCVAIPRGHQPRSTLLADGLQLVERLHELQLLVGGTR</sequence>
<dbReference type="Gene3D" id="3.40.50.1000">
    <property type="entry name" value="HAD superfamily/HAD-like"/>
    <property type="match status" value="1"/>
</dbReference>
<dbReference type="InterPro" id="IPR023214">
    <property type="entry name" value="HAD_sf"/>
</dbReference>
<comment type="pathway">
    <text evidence="2">Organic acid metabolism; glycolate biosynthesis; glycolate from 2-phosphoglycolate: step 1/1.</text>
</comment>
<reference evidence="5 6" key="1">
    <citation type="submission" date="2021-12" db="EMBL/GenBank/DDBJ databases">
        <title>Discovery of the Pendulisporaceae a myxobacterial family with distinct sporulation behavior and unique specialized metabolism.</title>
        <authorList>
            <person name="Garcia R."/>
            <person name="Popoff A."/>
            <person name="Bader C.D."/>
            <person name="Loehr J."/>
            <person name="Walesch S."/>
            <person name="Walt C."/>
            <person name="Boldt J."/>
            <person name="Bunk B."/>
            <person name="Haeckl F.J.F.P.J."/>
            <person name="Gunesch A.P."/>
            <person name="Birkelbach J."/>
            <person name="Nuebel U."/>
            <person name="Pietschmann T."/>
            <person name="Bach T."/>
            <person name="Mueller R."/>
        </authorList>
    </citation>
    <scope>NUCLEOTIDE SEQUENCE [LARGE SCALE GENOMIC DNA]</scope>
    <source>
        <strain evidence="5 6">MSr11954</strain>
    </source>
</reference>
<evidence type="ECO:0000313" key="5">
    <source>
        <dbReference type="EMBL" id="WXB17141.1"/>
    </source>
</evidence>
<comment type="similarity">
    <text evidence="3">Belongs to the HAD-like hydrolase superfamily. CbbY/CbbZ/Gph/YieH family.</text>
</comment>
<protein>
    <recommendedName>
        <fullName evidence="4">phosphoglycolate phosphatase</fullName>
        <ecNumber evidence="4">3.1.3.18</ecNumber>
    </recommendedName>
</protein>
<keyword evidence="5" id="KW-0378">Hydrolase</keyword>
<dbReference type="InterPro" id="IPR050155">
    <property type="entry name" value="HAD-like_hydrolase_sf"/>
</dbReference>
<comment type="catalytic activity">
    <reaction evidence="1">
        <text>2-phosphoglycolate + H2O = glycolate + phosphate</text>
        <dbReference type="Rhea" id="RHEA:14369"/>
        <dbReference type="ChEBI" id="CHEBI:15377"/>
        <dbReference type="ChEBI" id="CHEBI:29805"/>
        <dbReference type="ChEBI" id="CHEBI:43474"/>
        <dbReference type="ChEBI" id="CHEBI:58033"/>
        <dbReference type="EC" id="3.1.3.18"/>
    </reaction>
</comment>
<dbReference type="InterPro" id="IPR041492">
    <property type="entry name" value="HAD_2"/>
</dbReference>
<dbReference type="EC" id="3.1.3.18" evidence="4"/>
<keyword evidence="6" id="KW-1185">Reference proteome</keyword>
<dbReference type="Pfam" id="PF13419">
    <property type="entry name" value="HAD_2"/>
    <property type="match status" value="1"/>
</dbReference>
<dbReference type="Proteomes" id="UP001370348">
    <property type="component" value="Chromosome"/>
</dbReference>